<name>A0A5P8VZY0_9NOSO</name>
<dbReference type="EMBL" id="CP045226">
    <property type="protein sequence ID" value="QFS45977.1"/>
    <property type="molecule type" value="Genomic_DNA"/>
</dbReference>
<reference evidence="1 2" key="1">
    <citation type="submission" date="2019-10" db="EMBL/GenBank/DDBJ databases">
        <title>Genomic and transcriptomic insights into the perfect genentic adaptation of a filamentous nitrogen-fixing cyanobacterium to rice fields.</title>
        <authorList>
            <person name="Chen Z."/>
        </authorList>
    </citation>
    <scope>NUCLEOTIDE SEQUENCE [LARGE SCALE GENOMIC DNA]</scope>
    <source>
        <strain evidence="1">CCNUC1</strain>
    </source>
</reference>
<keyword evidence="2" id="KW-1185">Reference proteome</keyword>
<gene>
    <name evidence="1" type="ORF">GXM_03456</name>
</gene>
<protein>
    <submittedName>
        <fullName evidence="1">Uncharacterized protein</fullName>
    </submittedName>
</protein>
<accession>A0A5P8VZY0</accession>
<organism evidence="1 2">
    <name type="scientific">Nostoc sphaeroides CCNUC1</name>
    <dbReference type="NCBI Taxonomy" id="2653204"/>
    <lineage>
        <taxon>Bacteria</taxon>
        <taxon>Bacillati</taxon>
        <taxon>Cyanobacteriota</taxon>
        <taxon>Cyanophyceae</taxon>
        <taxon>Nostocales</taxon>
        <taxon>Nostocaceae</taxon>
        <taxon>Nostoc</taxon>
    </lineage>
</organism>
<evidence type="ECO:0000313" key="2">
    <source>
        <dbReference type="Proteomes" id="UP000326678"/>
    </source>
</evidence>
<proteinExistence type="predicted"/>
<dbReference type="Proteomes" id="UP000326678">
    <property type="component" value="Chromosome Gxm1"/>
</dbReference>
<sequence length="42" mass="4733">MINPRLLITKTLAQSYMQRLDLLVPAILSFDITPVYITGVRG</sequence>
<dbReference type="AlphaFoldDB" id="A0A5P8VZY0"/>
<evidence type="ECO:0000313" key="1">
    <source>
        <dbReference type="EMBL" id="QFS45977.1"/>
    </source>
</evidence>
<dbReference type="KEGG" id="nsh:GXM_03456"/>